<proteinExistence type="predicted"/>
<dbReference type="Proteomes" id="UP000199118">
    <property type="component" value="Unassembled WGS sequence"/>
</dbReference>
<dbReference type="EMBL" id="FNMZ01000005">
    <property type="protein sequence ID" value="SDX46712.1"/>
    <property type="molecule type" value="Genomic_DNA"/>
</dbReference>
<reference evidence="1 2" key="1">
    <citation type="submission" date="2016-10" db="EMBL/GenBank/DDBJ databases">
        <authorList>
            <person name="de Groot N.N."/>
        </authorList>
    </citation>
    <scope>NUCLEOTIDE SEQUENCE [LARGE SCALE GENOMIC DNA]</scope>
    <source>
        <strain evidence="1 2">DSM 17890</strain>
    </source>
</reference>
<sequence length="218" mass="22755">MVPLIFSSTPRSDRSAAALPVPHRGWRLSVTRVGEGWVGEASRPGRNGAPRALACETGAQRAGVLAALRARIDARRAGFVAARRLAEPVDIASVEEFLDALDQVDPQDGRLAMLVAHAAAPGRTLPASEIGRAGGHDGAQGASMHYGRLARDLAEAMELRPDPEHLAVDPAAALVAWIPVIAEPLPTPTCAVAARPDPIWRMHGPLAAALARLGLVGG</sequence>
<gene>
    <name evidence="1" type="ORF">SAMN05444336_105198</name>
</gene>
<dbReference type="AlphaFoldDB" id="A0A1H3BXQ1"/>
<name>A0A1H3BXQ1_9RHOB</name>
<keyword evidence="2" id="KW-1185">Reference proteome</keyword>
<organism evidence="1 2">
    <name type="scientific">Albimonas donghaensis</name>
    <dbReference type="NCBI Taxonomy" id="356660"/>
    <lineage>
        <taxon>Bacteria</taxon>
        <taxon>Pseudomonadati</taxon>
        <taxon>Pseudomonadota</taxon>
        <taxon>Alphaproteobacteria</taxon>
        <taxon>Rhodobacterales</taxon>
        <taxon>Paracoccaceae</taxon>
        <taxon>Albimonas</taxon>
    </lineage>
</organism>
<dbReference type="RefSeq" id="WP_092683288.1">
    <property type="nucleotide sequence ID" value="NZ_FNMZ01000005.1"/>
</dbReference>
<evidence type="ECO:0000313" key="2">
    <source>
        <dbReference type="Proteomes" id="UP000199118"/>
    </source>
</evidence>
<accession>A0A1H3BXQ1</accession>
<evidence type="ECO:0000313" key="1">
    <source>
        <dbReference type="EMBL" id="SDX46712.1"/>
    </source>
</evidence>
<dbReference type="OrthoDB" id="7704043at2"/>
<protein>
    <submittedName>
        <fullName evidence="1">Uncharacterized protein</fullName>
    </submittedName>
</protein>